<dbReference type="InterPro" id="IPR052339">
    <property type="entry name" value="Fe-S_Maturation_MIP18"/>
</dbReference>
<evidence type="ECO:0000313" key="3">
    <source>
        <dbReference type="Proteomes" id="UP000050417"/>
    </source>
</evidence>
<dbReference type="InterPro" id="IPR034904">
    <property type="entry name" value="FSCA_dom_sf"/>
</dbReference>
<protein>
    <recommendedName>
        <fullName evidence="1">MIP18 family-like domain-containing protein</fullName>
    </recommendedName>
</protein>
<comment type="caution">
    <text evidence="2">The sequence shown here is derived from an EMBL/GenBank/DDBJ whole genome shotgun (WGS) entry which is preliminary data.</text>
</comment>
<dbReference type="Gene3D" id="3.30.300.130">
    <property type="entry name" value="Fe-S cluster assembly (FSCA)"/>
    <property type="match status" value="1"/>
</dbReference>
<keyword evidence="3" id="KW-1185">Reference proteome</keyword>
<evidence type="ECO:0000313" key="2">
    <source>
        <dbReference type="EMBL" id="KPL72292.1"/>
    </source>
</evidence>
<feature type="domain" description="MIP18 family-like" evidence="1">
    <location>
        <begin position="4"/>
        <end position="62"/>
    </location>
</feature>
<dbReference type="PANTHER" id="PTHR42831:SF1">
    <property type="entry name" value="FE-S PROTEIN MATURATION AUXILIARY FACTOR YITW"/>
    <property type="match status" value="1"/>
</dbReference>
<name>A0A0P6WQF8_9CHLR</name>
<dbReference type="STRING" id="1134406.ADN00_15330"/>
<dbReference type="SUPFAM" id="SSF117916">
    <property type="entry name" value="Fe-S cluster assembly (FSCA) domain-like"/>
    <property type="match status" value="1"/>
</dbReference>
<sequence length="91" mass="10472">MQDKLREVVDPEIGMDMIQLGLVRNLMIGEKKAHVVMILTTPFCPYGPSLIENVRAKTEEVVNLPTTIELGDEMWDYDMMEEGSEPEWGMW</sequence>
<dbReference type="AlphaFoldDB" id="A0A0P6WQF8"/>
<reference evidence="2 3" key="1">
    <citation type="submission" date="2015-07" db="EMBL/GenBank/DDBJ databases">
        <title>Genome sequence of Ornatilinea apprima DSM 23815.</title>
        <authorList>
            <person name="Hemp J."/>
            <person name="Ward L.M."/>
            <person name="Pace L.A."/>
            <person name="Fischer W.W."/>
        </authorList>
    </citation>
    <scope>NUCLEOTIDE SEQUENCE [LARGE SCALE GENOMIC DNA]</scope>
    <source>
        <strain evidence="2 3">P3M-1</strain>
    </source>
</reference>
<evidence type="ECO:0000259" key="1">
    <source>
        <dbReference type="Pfam" id="PF01883"/>
    </source>
</evidence>
<dbReference type="InterPro" id="IPR002744">
    <property type="entry name" value="MIP18-like"/>
</dbReference>
<organism evidence="2 3">
    <name type="scientific">Ornatilinea apprima</name>
    <dbReference type="NCBI Taxonomy" id="1134406"/>
    <lineage>
        <taxon>Bacteria</taxon>
        <taxon>Bacillati</taxon>
        <taxon>Chloroflexota</taxon>
        <taxon>Anaerolineae</taxon>
        <taxon>Anaerolineales</taxon>
        <taxon>Anaerolineaceae</taxon>
        <taxon>Ornatilinea</taxon>
    </lineage>
</organism>
<gene>
    <name evidence="2" type="ORF">ADN00_15330</name>
</gene>
<dbReference type="PANTHER" id="PTHR42831">
    <property type="entry name" value="FE-S PROTEIN MATURATION AUXILIARY FACTOR YITW"/>
    <property type="match status" value="1"/>
</dbReference>
<dbReference type="Pfam" id="PF01883">
    <property type="entry name" value="FeS_assembly_P"/>
    <property type="match status" value="1"/>
</dbReference>
<dbReference type="Proteomes" id="UP000050417">
    <property type="component" value="Unassembled WGS sequence"/>
</dbReference>
<proteinExistence type="predicted"/>
<dbReference type="EMBL" id="LGCL01000039">
    <property type="protein sequence ID" value="KPL72292.1"/>
    <property type="molecule type" value="Genomic_DNA"/>
</dbReference>
<accession>A0A0P6WQF8</accession>